<feature type="compositionally biased region" description="Basic residues" evidence="1">
    <location>
        <begin position="162"/>
        <end position="176"/>
    </location>
</feature>
<dbReference type="Proteomes" id="UP000217199">
    <property type="component" value="Unassembled WGS sequence"/>
</dbReference>
<gene>
    <name evidence="2" type="ORF">PNOK_0398300</name>
</gene>
<feature type="compositionally biased region" description="Basic residues" evidence="1">
    <location>
        <begin position="191"/>
        <end position="200"/>
    </location>
</feature>
<keyword evidence="3" id="KW-1185">Reference proteome</keyword>
<proteinExistence type="predicted"/>
<feature type="region of interest" description="Disordered" evidence="1">
    <location>
        <begin position="87"/>
        <end position="209"/>
    </location>
</feature>
<comment type="caution">
    <text evidence="2">The sequence shown here is derived from an EMBL/GenBank/DDBJ whole genome shotgun (WGS) entry which is preliminary data.</text>
</comment>
<dbReference type="EMBL" id="NBII01000003">
    <property type="protein sequence ID" value="PAV21356.1"/>
    <property type="molecule type" value="Genomic_DNA"/>
</dbReference>
<reference evidence="2 3" key="1">
    <citation type="journal article" date="2017" name="Mol. Ecol.">
        <title>Comparative and population genomic landscape of Phellinus noxius: A hypervariable fungus causing root rot in trees.</title>
        <authorList>
            <person name="Chung C.L."/>
            <person name="Lee T.J."/>
            <person name="Akiba M."/>
            <person name="Lee H.H."/>
            <person name="Kuo T.H."/>
            <person name="Liu D."/>
            <person name="Ke H.M."/>
            <person name="Yokoi T."/>
            <person name="Roa M.B."/>
            <person name="Lu M.J."/>
            <person name="Chang Y.Y."/>
            <person name="Ann P.J."/>
            <person name="Tsai J.N."/>
            <person name="Chen C.Y."/>
            <person name="Tzean S.S."/>
            <person name="Ota Y."/>
            <person name="Hattori T."/>
            <person name="Sahashi N."/>
            <person name="Liou R.F."/>
            <person name="Kikuchi T."/>
            <person name="Tsai I.J."/>
        </authorList>
    </citation>
    <scope>NUCLEOTIDE SEQUENCE [LARGE SCALE GENOMIC DNA]</scope>
    <source>
        <strain evidence="2 3">FFPRI411160</strain>
    </source>
</reference>
<feature type="compositionally biased region" description="Basic residues" evidence="1">
    <location>
        <begin position="97"/>
        <end position="112"/>
    </location>
</feature>
<evidence type="ECO:0000313" key="3">
    <source>
        <dbReference type="Proteomes" id="UP000217199"/>
    </source>
</evidence>
<accession>A0A286UP30</accession>
<evidence type="ECO:0000313" key="2">
    <source>
        <dbReference type="EMBL" id="PAV21356.1"/>
    </source>
</evidence>
<name>A0A286UP30_9AGAM</name>
<organism evidence="2 3">
    <name type="scientific">Pyrrhoderma noxium</name>
    <dbReference type="NCBI Taxonomy" id="2282107"/>
    <lineage>
        <taxon>Eukaryota</taxon>
        <taxon>Fungi</taxon>
        <taxon>Dikarya</taxon>
        <taxon>Basidiomycota</taxon>
        <taxon>Agaricomycotina</taxon>
        <taxon>Agaricomycetes</taxon>
        <taxon>Hymenochaetales</taxon>
        <taxon>Hymenochaetaceae</taxon>
        <taxon>Pyrrhoderma</taxon>
    </lineage>
</organism>
<evidence type="ECO:0000256" key="1">
    <source>
        <dbReference type="SAM" id="MobiDB-lite"/>
    </source>
</evidence>
<protein>
    <submittedName>
        <fullName evidence="2">Uncharacterized protein</fullName>
    </submittedName>
</protein>
<dbReference type="InParanoid" id="A0A286UP30"/>
<sequence>MKRGLQLHEDAVTERRRERRKRLRRLADEGLAIRMGARTIIPSASRGRHHSHRRHRDPVVISVPAAGAPMPLVPTVAGSTAQPYYAPPGALRAVPSQHHHHRSRSRHRHHGTPHSMSSRHGGTSTPVVVRSTGGHHETHGMPVVPTIASSYHGSPVTVVRSSRSHGHGSRHGHNRSHGYGNTDPGLARTSSSRHGRHHSRNPSEVYVSP</sequence>
<dbReference type="AlphaFoldDB" id="A0A286UP30"/>
<feature type="compositionally biased region" description="Polar residues" evidence="1">
    <location>
        <begin position="114"/>
        <end position="126"/>
    </location>
</feature>